<keyword evidence="3" id="KW-1185">Reference proteome</keyword>
<evidence type="ECO:0000313" key="2">
    <source>
        <dbReference type="EMBL" id="KAH9426368.1"/>
    </source>
</evidence>
<accession>A0ABQ8JUV4</accession>
<feature type="transmembrane region" description="Helical" evidence="1">
    <location>
        <begin position="258"/>
        <end position="280"/>
    </location>
</feature>
<reference evidence="2 3" key="2">
    <citation type="journal article" date="2022" name="Mol. Biol. Evol.">
        <title>Comparative Genomics Reveals Insights into the Divergent Evolution of Astigmatic Mites and Household Pest Adaptations.</title>
        <authorList>
            <person name="Xiong Q."/>
            <person name="Wan A.T."/>
            <person name="Liu X."/>
            <person name="Fung C.S."/>
            <person name="Xiao X."/>
            <person name="Malainual N."/>
            <person name="Hou J."/>
            <person name="Wang L."/>
            <person name="Wang M."/>
            <person name="Yang K.Y."/>
            <person name="Cui Y."/>
            <person name="Leung E.L."/>
            <person name="Nong W."/>
            <person name="Shin S.K."/>
            <person name="Au S.W."/>
            <person name="Jeong K.Y."/>
            <person name="Chew F.T."/>
            <person name="Hui J.H."/>
            <person name="Leung T.F."/>
            <person name="Tungtrongchitr A."/>
            <person name="Zhong N."/>
            <person name="Liu Z."/>
            <person name="Tsui S.K."/>
        </authorList>
    </citation>
    <scope>NUCLEOTIDE SEQUENCE [LARGE SCALE GENOMIC DNA]</scope>
    <source>
        <strain evidence="2">Derp</strain>
    </source>
</reference>
<dbReference type="EMBL" id="NJHN03000011">
    <property type="protein sequence ID" value="KAH9426368.1"/>
    <property type="molecule type" value="Genomic_DNA"/>
</dbReference>
<gene>
    <name evidence="2" type="ORF">DERP_010936</name>
</gene>
<reference evidence="2 3" key="1">
    <citation type="journal article" date="2018" name="J. Allergy Clin. Immunol.">
        <title>High-quality assembly of Dermatophagoides pteronyssinus genome and transcriptome reveals a wide range of novel allergens.</title>
        <authorList>
            <person name="Liu X.Y."/>
            <person name="Yang K.Y."/>
            <person name="Wang M.Q."/>
            <person name="Kwok J.S."/>
            <person name="Zeng X."/>
            <person name="Yang Z."/>
            <person name="Xiao X.J."/>
            <person name="Lau C.P."/>
            <person name="Li Y."/>
            <person name="Huang Z.M."/>
            <person name="Ba J.G."/>
            <person name="Yim A.K."/>
            <person name="Ouyang C.Y."/>
            <person name="Ngai S.M."/>
            <person name="Chan T.F."/>
            <person name="Leung E.L."/>
            <person name="Liu L."/>
            <person name="Liu Z.G."/>
            <person name="Tsui S.K."/>
        </authorList>
    </citation>
    <scope>NUCLEOTIDE SEQUENCE [LARGE SCALE GENOMIC DNA]</scope>
    <source>
        <strain evidence="2">Derp</strain>
    </source>
</reference>
<evidence type="ECO:0000256" key="1">
    <source>
        <dbReference type="SAM" id="Phobius"/>
    </source>
</evidence>
<dbReference type="Proteomes" id="UP000887458">
    <property type="component" value="Unassembled WGS sequence"/>
</dbReference>
<keyword evidence="1" id="KW-0812">Transmembrane</keyword>
<keyword evidence="1" id="KW-1133">Transmembrane helix</keyword>
<sequence length="327" mass="39307">MLIEQQQNNNEKESIDSMIINRLNQSRQKCFHDTHQQIQTNKKISKSILHCCHTIYYNDCLQNECSLLYNEQQNDRYKSKVAKQCSEIYLVTTDLFCLSVLRQPVQFCDIDISITGQAIIHYSDCRFQMIEFLREYYGPPEQWLYDENGLLATVQSFRKQCCLTYTSCYCYDKYFQKKCQQNLLTKYRGLSDKKKEYYCRCPGYNYIKADAGDEEKFKNWKKTSLQKQEFNNCTIIIENECQWMIPENRKFLLEYRDIFSFNLYVTIITTISTLLFCSFCRPYGKNILNLNIIKRWWMPALQMDEKLKQDIQQQQELFERKMITAPQ</sequence>
<name>A0ABQ8JUV4_DERPT</name>
<organism evidence="2 3">
    <name type="scientific">Dermatophagoides pteronyssinus</name>
    <name type="common">European house dust mite</name>
    <dbReference type="NCBI Taxonomy" id="6956"/>
    <lineage>
        <taxon>Eukaryota</taxon>
        <taxon>Metazoa</taxon>
        <taxon>Ecdysozoa</taxon>
        <taxon>Arthropoda</taxon>
        <taxon>Chelicerata</taxon>
        <taxon>Arachnida</taxon>
        <taxon>Acari</taxon>
        <taxon>Acariformes</taxon>
        <taxon>Sarcoptiformes</taxon>
        <taxon>Astigmata</taxon>
        <taxon>Psoroptidia</taxon>
        <taxon>Analgoidea</taxon>
        <taxon>Pyroglyphidae</taxon>
        <taxon>Dermatophagoidinae</taxon>
        <taxon>Dermatophagoides</taxon>
    </lineage>
</organism>
<comment type="caution">
    <text evidence="2">The sequence shown here is derived from an EMBL/GenBank/DDBJ whole genome shotgun (WGS) entry which is preliminary data.</text>
</comment>
<keyword evidence="1" id="KW-0472">Membrane</keyword>
<proteinExistence type="predicted"/>
<protein>
    <submittedName>
        <fullName evidence="2">Uncharacterized protein</fullName>
    </submittedName>
</protein>
<evidence type="ECO:0000313" key="3">
    <source>
        <dbReference type="Proteomes" id="UP000887458"/>
    </source>
</evidence>